<dbReference type="AlphaFoldDB" id="A0A221V194"/>
<organism evidence="1 2">
    <name type="scientific">Arenibacter algicola</name>
    <dbReference type="NCBI Taxonomy" id="616991"/>
    <lineage>
        <taxon>Bacteria</taxon>
        <taxon>Pseudomonadati</taxon>
        <taxon>Bacteroidota</taxon>
        <taxon>Flavobacteriia</taxon>
        <taxon>Flavobacteriales</taxon>
        <taxon>Flavobacteriaceae</taxon>
        <taxon>Arenibacter</taxon>
    </lineage>
</organism>
<sequence>MATSIKVLLFVKLDLKDKYIQIRTINSVGLSQILKLIF</sequence>
<evidence type="ECO:0000313" key="2">
    <source>
        <dbReference type="Proteomes" id="UP000204551"/>
    </source>
</evidence>
<name>A0A221V194_9FLAO</name>
<proteinExistence type="predicted"/>
<evidence type="ECO:0000313" key="1">
    <source>
        <dbReference type="EMBL" id="ASO07293.1"/>
    </source>
</evidence>
<dbReference type="Proteomes" id="UP000204551">
    <property type="component" value="Chromosome"/>
</dbReference>
<gene>
    <name evidence="1" type="ORF">AREALGSMS7_03885</name>
</gene>
<reference evidence="1 2" key="1">
    <citation type="submission" date="2017-07" db="EMBL/GenBank/DDBJ databases">
        <title>Genome Sequence of Arenibacter algicola Strain SMS7 Isolated from a culture of the Diatom Skeletonema marinoi.</title>
        <authorList>
            <person name="Topel M."/>
            <person name="Pinder M.I.M."/>
            <person name="Johansson O.N."/>
            <person name="Kourtchenko O."/>
            <person name="Godhe A."/>
            <person name="Clarke A.K."/>
        </authorList>
    </citation>
    <scope>NUCLEOTIDE SEQUENCE [LARGE SCALE GENOMIC DNA]</scope>
    <source>
        <strain evidence="1 2">SMS7</strain>
    </source>
</reference>
<protein>
    <submittedName>
        <fullName evidence="1">Uncharacterized protein</fullName>
    </submittedName>
</protein>
<dbReference type="EMBL" id="CP022515">
    <property type="protein sequence ID" value="ASO07293.1"/>
    <property type="molecule type" value="Genomic_DNA"/>
</dbReference>
<dbReference type="STRING" id="616991.GCA_000733925_02137"/>
<dbReference type="KEGG" id="aalg:AREALGSMS7_03885"/>
<accession>A0A221V194</accession>